<dbReference type="EMBL" id="JAJUPA010000014">
    <property type="protein sequence ID" value="MCQ9630802.1"/>
    <property type="molecule type" value="Genomic_DNA"/>
</dbReference>
<proteinExistence type="predicted"/>
<dbReference type="Proteomes" id="UP001206331">
    <property type="component" value="Unassembled WGS sequence"/>
</dbReference>
<accession>A0ABT1WWJ6</accession>
<evidence type="ECO:0008006" key="3">
    <source>
        <dbReference type="Google" id="ProtNLM"/>
    </source>
</evidence>
<reference evidence="1 2" key="1">
    <citation type="submission" date="2021-12" db="EMBL/GenBank/DDBJ databases">
        <title>Identification and characterization of A. suis stains in western Canada.</title>
        <authorList>
            <person name="Kulathunga D.G.R.S."/>
            <person name="De Oliveira Costa M."/>
        </authorList>
    </citation>
    <scope>NUCLEOTIDE SEQUENCE [LARGE SCALE GENOMIC DNA]</scope>
    <source>
        <strain evidence="1 2">18_292</strain>
    </source>
</reference>
<name>A0ABT1WWJ6_ACTSU</name>
<sequence>MEVIAEFQVTEQLDDKTLRQRLKELGVDARRLSRFTQLALLGALNLREFVNGESAVYLGSNFNSPSKFYKMFNNLLQEHLPSPLDFMANINNAAVFQIAQSLDLQGAGIFLALEKHEMAKLFDLAELDLAPNQTALIGWVFEHPQQHQQDESCWWVVRGL</sequence>
<evidence type="ECO:0000313" key="1">
    <source>
        <dbReference type="EMBL" id="MCQ9630802.1"/>
    </source>
</evidence>
<comment type="caution">
    <text evidence="1">The sequence shown here is derived from an EMBL/GenBank/DDBJ whole genome shotgun (WGS) entry which is preliminary data.</text>
</comment>
<protein>
    <recommendedName>
        <fullName evidence="3">Beta-ketoacyl synthase N-terminal domain-containing protein</fullName>
    </recommendedName>
</protein>
<gene>
    <name evidence="1" type="ORF">LZL92_10995</name>
</gene>
<evidence type="ECO:0000313" key="2">
    <source>
        <dbReference type="Proteomes" id="UP001206331"/>
    </source>
</evidence>
<organism evidence="1 2">
    <name type="scientific">Actinobacillus suis</name>
    <dbReference type="NCBI Taxonomy" id="716"/>
    <lineage>
        <taxon>Bacteria</taxon>
        <taxon>Pseudomonadati</taxon>
        <taxon>Pseudomonadota</taxon>
        <taxon>Gammaproteobacteria</taxon>
        <taxon>Pasteurellales</taxon>
        <taxon>Pasteurellaceae</taxon>
        <taxon>Actinobacillus</taxon>
    </lineage>
</organism>
<dbReference type="RefSeq" id="WP_015674234.1">
    <property type="nucleotide sequence ID" value="NZ_CP090556.1"/>
</dbReference>
<keyword evidence="2" id="KW-1185">Reference proteome</keyword>
<dbReference type="GeneID" id="34291563"/>